<protein>
    <submittedName>
        <fullName evidence="6">LysR family transcriptional regulator</fullName>
    </submittedName>
</protein>
<evidence type="ECO:0000313" key="6">
    <source>
        <dbReference type="EMBL" id="VEV97960.1"/>
    </source>
</evidence>
<dbReference type="GO" id="GO:0003700">
    <property type="term" value="F:DNA-binding transcription factor activity"/>
    <property type="evidence" value="ECO:0007669"/>
    <property type="project" value="InterPro"/>
</dbReference>
<dbReference type="PANTHER" id="PTHR30537:SF5">
    <property type="entry name" value="HTH-TYPE TRANSCRIPTIONAL ACTIVATOR TTDR-RELATED"/>
    <property type="match status" value="1"/>
</dbReference>
<comment type="similarity">
    <text evidence="1">Belongs to the LysR transcriptional regulatory family.</text>
</comment>
<dbReference type="InterPro" id="IPR005119">
    <property type="entry name" value="LysR_subst-bd"/>
</dbReference>
<keyword evidence="3" id="KW-0238">DNA-binding</keyword>
<sequence>MRIEDLKLFMLVAKLGSFTAAADALNLPRSNISRRINDLESALQGKLFTRTTRRLTLTPIGQGYLTSLQEIIPGLEHANDSIRTQNQNPTGKIKIGLLTESDILIHWVLQDFLTRYPNISIETHLSNLGYYDIMNYGLDMAIHVGPISDTSFIARPIASFIRKLYASPDYIARYGAPRSLEDLHQHNLIMLRWPSGQLENLWRFKQAEISIESRLISNNSNYIRHAVFQGAGIALLPEIIAHKHVAEGELVEVLPAYEMQLENIWLVYPSRTGQSFASRLLTEYLLEQIPMIK</sequence>
<feature type="domain" description="HTH lysR-type" evidence="5">
    <location>
        <begin position="1"/>
        <end position="58"/>
    </location>
</feature>
<dbReference type="SUPFAM" id="SSF46785">
    <property type="entry name" value="Winged helix' DNA-binding domain"/>
    <property type="match status" value="1"/>
</dbReference>
<dbReference type="AlphaFoldDB" id="A0A653E5F1"/>
<dbReference type="GO" id="GO:0006351">
    <property type="term" value="P:DNA-templated transcription"/>
    <property type="evidence" value="ECO:0007669"/>
    <property type="project" value="TreeGrafter"/>
</dbReference>
<name>A0A653E5F1_9PSED</name>
<dbReference type="Pfam" id="PF03466">
    <property type="entry name" value="LysR_substrate"/>
    <property type="match status" value="1"/>
</dbReference>
<dbReference type="Gene3D" id="1.10.10.10">
    <property type="entry name" value="Winged helix-like DNA-binding domain superfamily/Winged helix DNA-binding domain"/>
    <property type="match status" value="1"/>
</dbReference>
<dbReference type="InterPro" id="IPR036388">
    <property type="entry name" value="WH-like_DNA-bd_sf"/>
</dbReference>
<dbReference type="Gene3D" id="3.40.190.290">
    <property type="match status" value="1"/>
</dbReference>
<dbReference type="GO" id="GO:0043565">
    <property type="term" value="F:sequence-specific DNA binding"/>
    <property type="evidence" value="ECO:0007669"/>
    <property type="project" value="TreeGrafter"/>
</dbReference>
<evidence type="ECO:0000256" key="4">
    <source>
        <dbReference type="ARBA" id="ARBA00023163"/>
    </source>
</evidence>
<dbReference type="PANTHER" id="PTHR30537">
    <property type="entry name" value="HTH-TYPE TRANSCRIPTIONAL REGULATOR"/>
    <property type="match status" value="1"/>
</dbReference>
<keyword evidence="2" id="KW-0805">Transcription regulation</keyword>
<gene>
    <name evidence="6" type="ORF">PMYSY11_2916</name>
</gene>
<dbReference type="InterPro" id="IPR058163">
    <property type="entry name" value="LysR-type_TF_proteobact-type"/>
</dbReference>
<evidence type="ECO:0000256" key="1">
    <source>
        <dbReference type="ARBA" id="ARBA00009437"/>
    </source>
</evidence>
<reference evidence="6" key="1">
    <citation type="submission" date="2019-02" db="EMBL/GenBank/DDBJ databases">
        <authorList>
            <consortium name="Genoscope - CEA"/>
            <person name="William W."/>
        </authorList>
    </citation>
    <scope>NUCLEOTIDE SEQUENCE [LARGE SCALE GENOMIC DNA]</scope>
    <source>
        <strain evidence="6">YSy11</strain>
    </source>
</reference>
<dbReference type="PROSITE" id="PS50931">
    <property type="entry name" value="HTH_LYSR"/>
    <property type="match status" value="1"/>
</dbReference>
<keyword evidence="4" id="KW-0804">Transcription</keyword>
<dbReference type="RefSeq" id="WP_150548637.1">
    <property type="nucleotide sequence ID" value="NZ_LR215729.2"/>
</dbReference>
<accession>A0A653E5F1</accession>
<dbReference type="FunFam" id="1.10.10.10:FF:000001">
    <property type="entry name" value="LysR family transcriptional regulator"/>
    <property type="match status" value="1"/>
</dbReference>
<evidence type="ECO:0000259" key="5">
    <source>
        <dbReference type="PROSITE" id="PS50931"/>
    </source>
</evidence>
<dbReference type="SUPFAM" id="SSF53850">
    <property type="entry name" value="Periplasmic binding protein-like II"/>
    <property type="match status" value="1"/>
</dbReference>
<evidence type="ECO:0000256" key="3">
    <source>
        <dbReference type="ARBA" id="ARBA00023125"/>
    </source>
</evidence>
<dbReference type="Pfam" id="PF00126">
    <property type="entry name" value="HTH_1"/>
    <property type="match status" value="1"/>
</dbReference>
<dbReference type="InterPro" id="IPR000847">
    <property type="entry name" value="LysR_HTH_N"/>
</dbReference>
<dbReference type="EMBL" id="LR215729">
    <property type="protein sequence ID" value="VEV97960.1"/>
    <property type="molecule type" value="Genomic_DNA"/>
</dbReference>
<organism evidence="6">
    <name type="scientific">Pseudomonas marincola</name>
    <dbReference type="NCBI Taxonomy" id="437900"/>
    <lineage>
        <taxon>Bacteria</taxon>
        <taxon>Pseudomonadati</taxon>
        <taxon>Pseudomonadota</taxon>
        <taxon>Gammaproteobacteria</taxon>
        <taxon>Pseudomonadales</taxon>
        <taxon>Pseudomonadaceae</taxon>
        <taxon>Pseudomonas</taxon>
    </lineage>
</organism>
<proteinExistence type="inferred from homology"/>
<dbReference type="InterPro" id="IPR036390">
    <property type="entry name" value="WH_DNA-bd_sf"/>
</dbReference>
<evidence type="ECO:0000256" key="2">
    <source>
        <dbReference type="ARBA" id="ARBA00023015"/>
    </source>
</evidence>
<dbReference type="CDD" id="cd08422">
    <property type="entry name" value="PBP2_CrgA_like"/>
    <property type="match status" value="1"/>
</dbReference>